<dbReference type="CDD" id="cd04301">
    <property type="entry name" value="NAT_SF"/>
    <property type="match status" value="1"/>
</dbReference>
<dbReference type="SUPFAM" id="SSF55729">
    <property type="entry name" value="Acyl-CoA N-acyltransferases (Nat)"/>
    <property type="match status" value="1"/>
</dbReference>
<evidence type="ECO:0000313" key="2">
    <source>
        <dbReference type="EMBL" id="KHT63612.1"/>
    </source>
</evidence>
<reference evidence="2 3" key="1">
    <citation type="submission" date="2014-12" db="EMBL/GenBank/DDBJ databases">
        <title>Genome sequencing of Photobacterium gaetbulicola AD005a.</title>
        <authorList>
            <person name="Adrian T.G.S."/>
            <person name="Chan K.G."/>
        </authorList>
    </citation>
    <scope>NUCLEOTIDE SEQUENCE [LARGE SCALE GENOMIC DNA]</scope>
    <source>
        <strain evidence="2 3">AD005a</strain>
    </source>
</reference>
<organism evidence="2 3">
    <name type="scientific">Photobacterium gaetbulicola</name>
    <dbReference type="NCBI Taxonomy" id="1295392"/>
    <lineage>
        <taxon>Bacteria</taxon>
        <taxon>Pseudomonadati</taxon>
        <taxon>Pseudomonadota</taxon>
        <taxon>Gammaproteobacteria</taxon>
        <taxon>Vibrionales</taxon>
        <taxon>Vibrionaceae</taxon>
        <taxon>Photobacterium</taxon>
    </lineage>
</organism>
<dbReference type="Pfam" id="PF13302">
    <property type="entry name" value="Acetyltransf_3"/>
    <property type="match status" value="1"/>
</dbReference>
<dbReference type="PANTHER" id="PTHR43415">
    <property type="entry name" value="SPERMIDINE N(1)-ACETYLTRANSFERASE"/>
    <property type="match status" value="1"/>
</dbReference>
<dbReference type="EMBL" id="JWLZ01000154">
    <property type="protein sequence ID" value="KHT63612.1"/>
    <property type="molecule type" value="Genomic_DNA"/>
</dbReference>
<dbReference type="InterPro" id="IPR016181">
    <property type="entry name" value="Acyl_CoA_acyltransferase"/>
</dbReference>
<name>A0A0B9H411_9GAMM</name>
<protein>
    <submittedName>
        <fullName evidence="2">Acetyltransferase</fullName>
    </submittedName>
</protein>
<dbReference type="PANTHER" id="PTHR43415:SF4">
    <property type="entry name" value="N-ACETYLTRANSFERASE DOMAIN-CONTAINING PROTEIN"/>
    <property type="match status" value="1"/>
</dbReference>
<evidence type="ECO:0000259" key="1">
    <source>
        <dbReference type="PROSITE" id="PS51186"/>
    </source>
</evidence>
<accession>A0A0B9H411</accession>
<dbReference type="Proteomes" id="UP000031278">
    <property type="component" value="Unassembled WGS sequence"/>
</dbReference>
<gene>
    <name evidence="2" type="ORF">RJ45_11310</name>
</gene>
<dbReference type="PROSITE" id="PS51186">
    <property type="entry name" value="GNAT"/>
    <property type="match status" value="1"/>
</dbReference>
<keyword evidence="2" id="KW-0808">Transferase</keyword>
<dbReference type="AlphaFoldDB" id="A0A0B9H411"/>
<sequence>MYGGYYLSLNPISLRPALLDELEQLFLLVTKDEAWTQFNGPYFPYKTPTLADFKANLFARMYEGESMQLITKGGVPVGSVSYYWECESTRWLEVGVVIYDSNYWGQGIGYLALILWVSHLFATKEIERVGLTTWSGNPRMMICAEKLGFLQEACLRKVRYYNGEYYDSVKYGVLRSEWKHTITPLGQG</sequence>
<dbReference type="InterPro" id="IPR000182">
    <property type="entry name" value="GNAT_dom"/>
</dbReference>
<dbReference type="Gene3D" id="3.40.630.30">
    <property type="match status" value="1"/>
</dbReference>
<evidence type="ECO:0000313" key="3">
    <source>
        <dbReference type="Proteomes" id="UP000031278"/>
    </source>
</evidence>
<comment type="caution">
    <text evidence="2">The sequence shown here is derived from an EMBL/GenBank/DDBJ whole genome shotgun (WGS) entry which is preliminary data.</text>
</comment>
<proteinExistence type="predicted"/>
<dbReference type="GO" id="GO:0016747">
    <property type="term" value="F:acyltransferase activity, transferring groups other than amino-acyl groups"/>
    <property type="evidence" value="ECO:0007669"/>
    <property type="project" value="InterPro"/>
</dbReference>
<feature type="domain" description="N-acetyltransferase" evidence="1">
    <location>
        <begin position="12"/>
        <end position="172"/>
    </location>
</feature>